<dbReference type="InterPro" id="IPR004305">
    <property type="entry name" value="Thiaminase-2/PQQC"/>
</dbReference>
<comment type="pathway">
    <text evidence="1">Cofactor biosynthesis; thiamine diphosphate biosynthesis.</text>
</comment>
<dbReference type="InterPro" id="IPR016084">
    <property type="entry name" value="Haem_Oase-like_multi-hlx"/>
</dbReference>
<dbReference type="Proteomes" id="UP000029738">
    <property type="component" value="Unassembled WGS sequence"/>
</dbReference>
<dbReference type="EMBL" id="JHEG02000059">
    <property type="protein sequence ID" value="KIE07746.1"/>
    <property type="molecule type" value="Genomic_DNA"/>
</dbReference>
<dbReference type="PANTHER" id="PTHR43198:SF2">
    <property type="entry name" value="SI:CH1073-67J19.1-RELATED"/>
    <property type="match status" value="1"/>
</dbReference>
<dbReference type="InterPro" id="IPR050967">
    <property type="entry name" value="Thiamine_Salvage_TenA"/>
</dbReference>
<dbReference type="AlphaFoldDB" id="A0A0C1N5H5"/>
<organism evidence="4">
    <name type="scientific">Tolypothrix bouteillei VB521301</name>
    <dbReference type="NCBI Taxonomy" id="1479485"/>
    <lineage>
        <taxon>Bacteria</taxon>
        <taxon>Bacillati</taxon>
        <taxon>Cyanobacteriota</taxon>
        <taxon>Cyanophyceae</taxon>
        <taxon>Nostocales</taxon>
        <taxon>Tolypothrichaceae</taxon>
        <taxon>Tolypothrix</taxon>
    </lineage>
</organism>
<dbReference type="EMBL" id="JHEG04000001">
    <property type="protein sequence ID" value="KAF3888746.1"/>
    <property type="molecule type" value="Genomic_DNA"/>
</dbReference>
<dbReference type="CDD" id="cd19368">
    <property type="entry name" value="TenA_C_AtTH2-like"/>
    <property type="match status" value="1"/>
</dbReference>
<evidence type="ECO:0000313" key="4">
    <source>
        <dbReference type="EMBL" id="KIE07746.1"/>
    </source>
</evidence>
<gene>
    <name evidence="4" type="ORF">DA73_0242820</name>
    <name evidence="3" type="ORF">DA73_0400027130</name>
</gene>
<dbReference type="GO" id="GO:0005829">
    <property type="term" value="C:cytosol"/>
    <property type="evidence" value="ECO:0007669"/>
    <property type="project" value="TreeGrafter"/>
</dbReference>
<sequence>MTLSSNLWEANQDIAQACLQHPFVQGIGDGTLARQKFAYYVGQDAFFLEAFARAYSIAAAKVPNFSDFLTFHSLAGGVLQELKLHEGYAAQWEIDLRCIEPGVATRRYTDFLLSTAWSGDVGLTAAAMSPCMRLYAFLGKQLALNGIPSHQYSDWIRTYSSDDFLPLTQQLETLVDSYASHTALVESTYRYAMFCEQDFFQAAWTFGNH</sequence>
<feature type="domain" description="Thiaminase-2/PQQC" evidence="2">
    <location>
        <begin position="10"/>
        <end position="180"/>
    </location>
</feature>
<proteinExistence type="predicted"/>
<evidence type="ECO:0000259" key="2">
    <source>
        <dbReference type="Pfam" id="PF03070"/>
    </source>
</evidence>
<reference evidence="4" key="1">
    <citation type="journal article" date="2015" name="Genome Announc.">
        <title>Draft Genome Sequence of Tolypothrix boutellei Strain VB521301.</title>
        <authorList>
            <person name="Chandrababunaidu M.M."/>
            <person name="Singh D."/>
            <person name="Sen D."/>
            <person name="Bhan S."/>
            <person name="Das S."/>
            <person name="Gupta A."/>
            <person name="Adhikary S.P."/>
            <person name="Tripathy S."/>
        </authorList>
    </citation>
    <scope>NUCLEOTIDE SEQUENCE</scope>
    <source>
        <strain evidence="4">VB521301</strain>
    </source>
</reference>
<dbReference type="RefSeq" id="WP_038087895.1">
    <property type="nucleotide sequence ID" value="NZ_JHEG04000001.1"/>
</dbReference>
<evidence type="ECO:0000313" key="5">
    <source>
        <dbReference type="Proteomes" id="UP000029738"/>
    </source>
</evidence>
<evidence type="ECO:0000313" key="3">
    <source>
        <dbReference type="EMBL" id="KAF3888746.1"/>
    </source>
</evidence>
<comment type="caution">
    <text evidence="4">The sequence shown here is derived from an EMBL/GenBank/DDBJ whole genome shotgun (WGS) entry which is preliminary data.</text>
</comment>
<keyword evidence="5" id="KW-1185">Reference proteome</keyword>
<name>A0A0C1N5H5_9CYAN</name>
<accession>A0A0C1N5H5</accession>
<dbReference type="Pfam" id="PF03070">
    <property type="entry name" value="TENA_THI-4"/>
    <property type="match status" value="1"/>
</dbReference>
<dbReference type="STRING" id="1479485.DA73_0242820"/>
<evidence type="ECO:0000256" key="1">
    <source>
        <dbReference type="ARBA" id="ARBA00004948"/>
    </source>
</evidence>
<dbReference type="PANTHER" id="PTHR43198">
    <property type="entry name" value="BIFUNCTIONAL TH2 PROTEIN"/>
    <property type="match status" value="1"/>
</dbReference>
<dbReference type="OrthoDB" id="34166at2"/>
<reference evidence="3" key="2">
    <citation type="submission" date="2019-11" db="EMBL/GenBank/DDBJ databases">
        <title>Improved Assembly of Tolypothrix boutellei genome.</title>
        <authorList>
            <person name="Sarangi A.N."/>
            <person name="Mukherjee M."/>
            <person name="Ghosh S."/>
            <person name="Singh D."/>
            <person name="Das A."/>
            <person name="Kant S."/>
            <person name="Prusty A."/>
            <person name="Tripathy S."/>
        </authorList>
    </citation>
    <scope>NUCLEOTIDE SEQUENCE</scope>
    <source>
        <strain evidence="3">VB521301</strain>
    </source>
</reference>
<protein>
    <submittedName>
        <fullName evidence="3">TenA family protein</fullName>
    </submittedName>
    <submittedName>
        <fullName evidence="4">TenA family transcriptional regulator</fullName>
    </submittedName>
</protein>
<dbReference type="Gene3D" id="1.20.910.10">
    <property type="entry name" value="Heme oxygenase-like"/>
    <property type="match status" value="1"/>
</dbReference>
<dbReference type="SUPFAM" id="SSF48613">
    <property type="entry name" value="Heme oxygenase-like"/>
    <property type="match status" value="1"/>
</dbReference>